<organism evidence="1 2">
    <name type="scientific">Methylophaga sulfidovorans</name>
    <dbReference type="NCBI Taxonomy" id="45496"/>
    <lineage>
        <taxon>Bacteria</taxon>
        <taxon>Pseudomonadati</taxon>
        <taxon>Pseudomonadota</taxon>
        <taxon>Gammaproteobacteria</taxon>
        <taxon>Thiotrichales</taxon>
        <taxon>Piscirickettsiaceae</taxon>
        <taxon>Methylophaga</taxon>
    </lineage>
</organism>
<dbReference type="STRING" id="45496.SAMN04488079_1224"/>
<evidence type="ECO:0000313" key="2">
    <source>
        <dbReference type="Proteomes" id="UP000198924"/>
    </source>
</evidence>
<dbReference type="EMBL" id="FOSH01000022">
    <property type="protein sequence ID" value="SFK72960.1"/>
    <property type="molecule type" value="Genomic_DNA"/>
</dbReference>
<dbReference type="RefSeq" id="WP_091715926.1">
    <property type="nucleotide sequence ID" value="NZ_FOSH01000022.1"/>
</dbReference>
<sequence length="252" mass="29798">MIKEEWTVANNTEIAAKLSDYFPTLKSIFDYQSTIISKGTQSEVMRFNIEDTGFYIKRYFRTKGLRSYIGHSRLRMEIRNQHRFIKWGLNAAPVIAYGERYRFSHTLNGALVTLAVDNSSNLEEISRNSPELFKNKAWLSEVIKQVAEMARILHDHRFCHNDLFLRNLLIQHNSDQPKLFLIDCPSGCFWFGTFLSKRKVKDIASLDKHASLYLSRTQRLRFLLYYRQSKRLTSSDKRFIRDLLAYSHRKNR</sequence>
<dbReference type="GO" id="GO:0016301">
    <property type="term" value="F:kinase activity"/>
    <property type="evidence" value="ECO:0007669"/>
    <property type="project" value="UniProtKB-KW"/>
</dbReference>
<dbReference type="AlphaFoldDB" id="A0A1I4BX03"/>
<evidence type="ECO:0000313" key="1">
    <source>
        <dbReference type="EMBL" id="SFK72960.1"/>
    </source>
</evidence>
<dbReference type="OrthoDB" id="5608193at2"/>
<dbReference type="Proteomes" id="UP000198924">
    <property type="component" value="Unassembled WGS sequence"/>
</dbReference>
<reference evidence="2" key="1">
    <citation type="submission" date="2016-10" db="EMBL/GenBank/DDBJ databases">
        <authorList>
            <person name="Varghese N."/>
            <person name="Submissions S."/>
        </authorList>
    </citation>
    <scope>NUCLEOTIDE SEQUENCE [LARGE SCALE GENOMIC DNA]</scope>
    <source>
        <strain evidence="2">DSM 11578</strain>
    </source>
</reference>
<protein>
    <submittedName>
        <fullName evidence="1">Lipopolysaccharide kinase (Kdo/WaaP) family protein</fullName>
    </submittedName>
</protein>
<proteinExistence type="predicted"/>
<name>A0A1I4BX03_9GAMM</name>
<accession>A0A1I4BX03</accession>
<dbReference type="SUPFAM" id="SSF56112">
    <property type="entry name" value="Protein kinase-like (PK-like)"/>
    <property type="match status" value="1"/>
</dbReference>
<dbReference type="Pfam" id="PF06293">
    <property type="entry name" value="Kdo"/>
    <property type="match status" value="1"/>
</dbReference>
<gene>
    <name evidence="1" type="ORF">SAMN04488079_1224</name>
</gene>
<dbReference type="Gene3D" id="3.90.1200.10">
    <property type="match status" value="1"/>
</dbReference>
<keyword evidence="2" id="KW-1185">Reference proteome</keyword>
<keyword evidence="1" id="KW-0418">Kinase</keyword>
<dbReference type="InterPro" id="IPR011009">
    <property type="entry name" value="Kinase-like_dom_sf"/>
</dbReference>
<keyword evidence="1" id="KW-0808">Transferase</keyword>